<evidence type="ECO:0000256" key="6">
    <source>
        <dbReference type="ARBA" id="ARBA00022962"/>
    </source>
</evidence>
<keyword evidence="7 11" id="KW-0408">Iron</keyword>
<feature type="binding site" evidence="7 11">
    <location>
        <position position="481"/>
    </location>
    <ligand>
        <name>[4Fe-4S] cluster</name>
        <dbReference type="ChEBI" id="CHEBI:49883"/>
    </ligand>
</feature>
<evidence type="ECO:0000256" key="4">
    <source>
        <dbReference type="ARBA" id="ARBA00022679"/>
    </source>
</evidence>
<dbReference type="GO" id="GO:0004044">
    <property type="term" value="F:amidophosphoribosyltransferase activity"/>
    <property type="evidence" value="ECO:0007669"/>
    <property type="project" value="UniProtKB-UniRule"/>
</dbReference>
<feature type="binding site" evidence="7 10">
    <location>
        <position position="390"/>
    </location>
    <ligand>
        <name>Mg(2+)</name>
        <dbReference type="ChEBI" id="CHEBI:18420"/>
    </ligand>
</feature>
<dbReference type="GO" id="GO:0051539">
    <property type="term" value="F:4 iron, 4 sulfur cluster binding"/>
    <property type="evidence" value="ECO:0007669"/>
    <property type="project" value="UniProtKB-KW"/>
</dbReference>
<evidence type="ECO:0000256" key="3">
    <source>
        <dbReference type="ARBA" id="ARBA00022676"/>
    </source>
</evidence>
<dbReference type="Gene3D" id="3.60.20.10">
    <property type="entry name" value="Glutamine Phosphoribosylpyrophosphate, subunit 1, domain 1"/>
    <property type="match status" value="1"/>
</dbReference>
<keyword evidence="3 7" id="KW-0328">Glycosyltransferase</keyword>
<accession>A0A372ILV4</accession>
<comment type="function">
    <text evidence="7">Catalyzes the formation of phosphoribosylamine from phosphoribosylpyrophosphate (PRPP) and glutamine.</text>
</comment>
<dbReference type="Gene3D" id="3.40.50.2020">
    <property type="match status" value="1"/>
</dbReference>
<keyword evidence="7 10" id="KW-0460">Magnesium</keyword>
<evidence type="ECO:0000256" key="2">
    <source>
        <dbReference type="ARBA" id="ARBA00010138"/>
    </source>
</evidence>
<feature type="domain" description="Glutamine amidotransferase type-2" evidence="12">
    <location>
        <begin position="40"/>
        <end position="264"/>
    </location>
</feature>
<dbReference type="GO" id="GO:0009113">
    <property type="term" value="P:purine nucleobase biosynthetic process"/>
    <property type="evidence" value="ECO:0007669"/>
    <property type="project" value="UniProtKB-UniRule"/>
</dbReference>
<keyword evidence="4 7" id="KW-0808">Transferase</keyword>
<dbReference type="SUPFAM" id="SSF53271">
    <property type="entry name" value="PRTase-like"/>
    <property type="match status" value="1"/>
</dbReference>
<dbReference type="NCBIfam" id="TIGR01134">
    <property type="entry name" value="purF"/>
    <property type="match status" value="1"/>
</dbReference>
<dbReference type="CDD" id="cd06223">
    <property type="entry name" value="PRTases_typeI"/>
    <property type="match status" value="1"/>
</dbReference>
<sequence length="503" mass="55066">MTHLLFEGIPGEVTQTIGNEDISRYERSTEDGDPKLREECGVVAVHGHPDASRQAYLALYALQHRGQESAGIATADGTHLSNIKGMGLVAEIFTDDVLAKLKGDMAIGHTRYSTTGDSALLNAQPIRVESTKGLIAIAHNGNLVNLGNLRTQLERKGAFFQTTSDSEIIVQLIAHSQATTLVDAIADSLSQVDGAFSIVMMTRDRIFAARDPRGFRPLSMGRIPGTDGNPDTIVFASETCAFDLLRAKFERDVAPGELVMVTKDGVTSRQFSSGIPQSSCIFEQVYFARPDSKIFNRWVQESREQMGRQLARESHVPSDLVVPVPDSGVTAAIGYAAESGVPFRFGLIRNHYVGRTFIEPEQKVRDFGVKLKLNPVRNLLEGRRIVLIDDSIIRGTTSRKIVRMVRAAGAKEVHLRISCPPTISPCFYGVDTPRKSELIAANNSIEEIRQFIEADSLAYLSLDGLQKACDGGEGNHYCIACYTGEYPTQWVDVEDILPAAVAR</sequence>
<comment type="pathway">
    <text evidence="1 7 8">Purine metabolism; IMP biosynthesis via de novo pathway; N(1)-(5-phospho-D-ribosyl)glycinamide from 5-phospho-alpha-D-ribose 1-diphosphate: step 1/2.</text>
</comment>
<feature type="binding site" evidence="7 10">
    <location>
        <position position="327"/>
    </location>
    <ligand>
        <name>Mg(2+)</name>
        <dbReference type="ChEBI" id="CHEBI:18420"/>
    </ligand>
</feature>
<evidence type="ECO:0000256" key="1">
    <source>
        <dbReference type="ARBA" id="ARBA00005209"/>
    </source>
</evidence>
<keyword evidence="14" id="KW-1185">Reference proteome</keyword>
<dbReference type="InterPro" id="IPR029057">
    <property type="entry name" value="PRTase-like"/>
</dbReference>
<comment type="catalytic activity">
    <reaction evidence="7 8">
        <text>5-phospho-beta-D-ribosylamine + L-glutamate + diphosphate = 5-phospho-alpha-D-ribose 1-diphosphate + L-glutamine + H2O</text>
        <dbReference type="Rhea" id="RHEA:14905"/>
        <dbReference type="ChEBI" id="CHEBI:15377"/>
        <dbReference type="ChEBI" id="CHEBI:29985"/>
        <dbReference type="ChEBI" id="CHEBI:33019"/>
        <dbReference type="ChEBI" id="CHEBI:58017"/>
        <dbReference type="ChEBI" id="CHEBI:58359"/>
        <dbReference type="ChEBI" id="CHEBI:58681"/>
        <dbReference type="EC" id="2.4.2.14"/>
    </reaction>
</comment>
<comment type="caution">
    <text evidence="13">The sequence shown here is derived from an EMBL/GenBank/DDBJ whole genome shotgun (WGS) entry which is preliminary data.</text>
</comment>
<keyword evidence="6 7" id="KW-0315">Glutamine amidotransferase</keyword>
<feature type="binding site" evidence="7 11">
    <location>
        <position position="426"/>
    </location>
    <ligand>
        <name>[4Fe-4S] cluster</name>
        <dbReference type="ChEBI" id="CHEBI:49883"/>
    </ligand>
</feature>
<evidence type="ECO:0000256" key="7">
    <source>
        <dbReference type="HAMAP-Rule" id="MF_01931"/>
    </source>
</evidence>
<keyword evidence="7 11" id="KW-0411">Iron-sulfur</keyword>
<keyword evidence="7" id="KW-0004">4Fe-4S</keyword>
<reference evidence="13 14" key="1">
    <citation type="submission" date="2018-08" db="EMBL/GenBank/DDBJ databases">
        <title>Acidipila sp. 4G-K13, an acidobacterium isolated from forest soil.</title>
        <authorList>
            <person name="Gao Z.-H."/>
            <person name="Qiu L.-H."/>
        </authorList>
    </citation>
    <scope>NUCLEOTIDE SEQUENCE [LARGE SCALE GENOMIC DNA]</scope>
    <source>
        <strain evidence="13 14">4G-K13</strain>
    </source>
</reference>
<dbReference type="PANTHER" id="PTHR11907">
    <property type="entry name" value="AMIDOPHOSPHORIBOSYLTRANSFERASE"/>
    <property type="match status" value="1"/>
</dbReference>
<dbReference type="HAMAP" id="MF_01931">
    <property type="entry name" value="PurF"/>
    <property type="match status" value="1"/>
</dbReference>
<dbReference type="EMBL" id="QVQT01000005">
    <property type="protein sequence ID" value="RFU15729.1"/>
    <property type="molecule type" value="Genomic_DNA"/>
</dbReference>
<comment type="cofactor">
    <cofactor evidence="7 11">
        <name>[4Fe-4S] cluster</name>
        <dbReference type="ChEBI" id="CHEBI:49883"/>
    </cofactor>
    <text evidence="7 11">Binds 1 [4Fe-4S] cluster per subunit.</text>
</comment>
<comment type="cofactor">
    <cofactor evidence="7 10">
        <name>Mg(2+)</name>
        <dbReference type="ChEBI" id="CHEBI:18420"/>
    </cofactor>
    <text evidence="7 10">Binds 1 Mg(2+) ion per subunit.</text>
</comment>
<evidence type="ECO:0000256" key="11">
    <source>
        <dbReference type="PIRSR" id="PIRSR000485-3"/>
    </source>
</evidence>
<dbReference type="InterPro" id="IPR017932">
    <property type="entry name" value="GATase_2_dom"/>
</dbReference>
<keyword evidence="5 7" id="KW-0658">Purine biosynthesis</keyword>
<dbReference type="PROSITE" id="PS51278">
    <property type="entry name" value="GATASE_TYPE_2"/>
    <property type="match status" value="1"/>
</dbReference>
<feature type="binding site" evidence="7 11">
    <location>
        <position position="280"/>
    </location>
    <ligand>
        <name>[4Fe-4S] cluster</name>
        <dbReference type="ChEBI" id="CHEBI:49883"/>
    </ligand>
</feature>
<dbReference type="OrthoDB" id="9801213at2"/>
<feature type="binding site" evidence="7 10">
    <location>
        <position position="389"/>
    </location>
    <ligand>
        <name>Mg(2+)</name>
        <dbReference type="ChEBI" id="CHEBI:18420"/>
    </ligand>
</feature>
<evidence type="ECO:0000256" key="10">
    <source>
        <dbReference type="PIRSR" id="PIRSR000485-2"/>
    </source>
</evidence>
<evidence type="ECO:0000256" key="8">
    <source>
        <dbReference type="PIRNR" id="PIRNR000485"/>
    </source>
</evidence>
<evidence type="ECO:0000313" key="13">
    <source>
        <dbReference type="EMBL" id="RFU15729.1"/>
    </source>
</evidence>
<gene>
    <name evidence="7" type="primary">purF</name>
    <name evidence="13" type="ORF">D0Y96_14865</name>
</gene>
<dbReference type="Proteomes" id="UP000264702">
    <property type="component" value="Unassembled WGS sequence"/>
</dbReference>
<proteinExistence type="inferred from homology"/>
<dbReference type="GO" id="GO:0000287">
    <property type="term" value="F:magnesium ion binding"/>
    <property type="evidence" value="ECO:0007669"/>
    <property type="project" value="UniProtKB-UniRule"/>
</dbReference>
<evidence type="ECO:0000259" key="12">
    <source>
        <dbReference type="PROSITE" id="PS51278"/>
    </source>
</evidence>
<keyword evidence="7 10" id="KW-0479">Metal-binding</keyword>
<dbReference type="InterPro" id="IPR005854">
    <property type="entry name" value="PurF"/>
</dbReference>
<evidence type="ECO:0000256" key="5">
    <source>
        <dbReference type="ARBA" id="ARBA00022755"/>
    </source>
</evidence>
<dbReference type="Pfam" id="PF13522">
    <property type="entry name" value="GATase_6"/>
    <property type="match status" value="1"/>
</dbReference>
<comment type="similarity">
    <text evidence="2 7 8">In the C-terminal section; belongs to the purine/pyrimidine phosphoribosyltransferase family.</text>
</comment>
<dbReference type="UniPathway" id="UPA00074">
    <property type="reaction ID" value="UER00124"/>
</dbReference>
<dbReference type="AlphaFoldDB" id="A0A372ILV4"/>
<dbReference type="SUPFAM" id="SSF56235">
    <property type="entry name" value="N-terminal nucleophile aminohydrolases (Ntn hydrolases)"/>
    <property type="match status" value="1"/>
</dbReference>
<evidence type="ECO:0000313" key="14">
    <source>
        <dbReference type="Proteomes" id="UP000264702"/>
    </source>
</evidence>
<dbReference type="InterPro" id="IPR029055">
    <property type="entry name" value="Ntn_hydrolases_N"/>
</dbReference>
<feature type="binding site" evidence="7 11">
    <location>
        <position position="478"/>
    </location>
    <ligand>
        <name>[4Fe-4S] cluster</name>
        <dbReference type="ChEBI" id="CHEBI:49883"/>
    </ligand>
</feature>
<name>A0A372ILV4_9BACT</name>
<dbReference type="PIRSF" id="PIRSF000485">
    <property type="entry name" value="Amd_phspho_trans"/>
    <property type="match status" value="1"/>
</dbReference>
<protein>
    <recommendedName>
        <fullName evidence="7">Amidophosphoribosyltransferase</fullName>
        <shortName evidence="7">ATase</shortName>
        <ecNumber evidence="7">2.4.2.14</ecNumber>
    </recommendedName>
    <alternativeName>
        <fullName evidence="7">Glutamine phosphoribosylpyrophosphate amidotransferase</fullName>
        <shortName evidence="7">GPATase</shortName>
    </alternativeName>
</protein>
<dbReference type="GO" id="GO:0006189">
    <property type="term" value="P:'de novo' IMP biosynthetic process"/>
    <property type="evidence" value="ECO:0007669"/>
    <property type="project" value="UniProtKB-UniRule"/>
</dbReference>
<organism evidence="13 14">
    <name type="scientific">Paracidobacterium acidisoli</name>
    <dbReference type="NCBI Taxonomy" id="2303751"/>
    <lineage>
        <taxon>Bacteria</taxon>
        <taxon>Pseudomonadati</taxon>
        <taxon>Acidobacteriota</taxon>
        <taxon>Terriglobia</taxon>
        <taxon>Terriglobales</taxon>
        <taxon>Acidobacteriaceae</taxon>
        <taxon>Paracidobacterium</taxon>
    </lineage>
</organism>
<dbReference type="CDD" id="cd00715">
    <property type="entry name" value="GPATase_N"/>
    <property type="match status" value="1"/>
</dbReference>
<dbReference type="EC" id="2.4.2.14" evidence="7"/>
<dbReference type="InterPro" id="IPR035584">
    <property type="entry name" value="PurF_N"/>
</dbReference>
<feature type="active site" description="Nucleophile" evidence="7 9">
    <location>
        <position position="40"/>
    </location>
</feature>
<evidence type="ECO:0000256" key="9">
    <source>
        <dbReference type="PIRSR" id="PIRSR000485-1"/>
    </source>
</evidence>
<dbReference type="InterPro" id="IPR000836">
    <property type="entry name" value="PRTase_dom"/>
</dbReference>